<evidence type="ECO:0000256" key="7">
    <source>
        <dbReference type="PIRSR" id="PIRSR613273-3"/>
    </source>
</evidence>
<dbReference type="GO" id="GO:0004222">
    <property type="term" value="F:metalloendopeptidase activity"/>
    <property type="evidence" value="ECO:0007669"/>
    <property type="project" value="TreeGrafter"/>
</dbReference>
<evidence type="ECO:0000313" key="12">
    <source>
        <dbReference type="Proteomes" id="UP001497382"/>
    </source>
</evidence>
<keyword evidence="6 7" id="KW-1015">Disulfide bond</keyword>
<dbReference type="InterPro" id="IPR000884">
    <property type="entry name" value="TSP1_rpt"/>
</dbReference>
<evidence type="ECO:0000256" key="1">
    <source>
        <dbReference type="ARBA" id="ARBA00004302"/>
    </source>
</evidence>
<evidence type="ECO:0000313" key="11">
    <source>
        <dbReference type="EMBL" id="CAL1266787.1"/>
    </source>
</evidence>
<dbReference type="SMART" id="SM00209">
    <property type="entry name" value="TSP1"/>
    <property type="match status" value="22"/>
</dbReference>
<name>A0AAV1Z5T6_9ARAC</name>
<dbReference type="FunFam" id="2.20.100.10:FF:000005">
    <property type="entry name" value="ADAM metallopeptidase with thrombospondin type 1 motif 9"/>
    <property type="match status" value="2"/>
</dbReference>
<feature type="disulfide bond" evidence="7">
    <location>
        <begin position="83"/>
        <end position="119"/>
    </location>
</feature>
<feature type="disulfide bond" evidence="7">
    <location>
        <begin position="87"/>
        <end position="124"/>
    </location>
</feature>
<keyword evidence="5" id="KW-0084">Basement membrane</keyword>
<evidence type="ECO:0000259" key="10">
    <source>
        <dbReference type="Pfam" id="PF19236"/>
    </source>
</evidence>
<evidence type="ECO:0000256" key="5">
    <source>
        <dbReference type="ARBA" id="ARBA00022869"/>
    </source>
</evidence>
<dbReference type="Gene3D" id="2.60.120.830">
    <property type="match status" value="1"/>
</dbReference>
<dbReference type="InterPro" id="IPR050439">
    <property type="entry name" value="ADAMTS_ADAMTS-like"/>
</dbReference>
<dbReference type="PANTHER" id="PTHR13723:SF281">
    <property type="entry name" value="PAPILIN"/>
    <property type="match status" value="1"/>
</dbReference>
<dbReference type="EMBL" id="CAXIEN010000024">
    <property type="protein sequence ID" value="CAL1266787.1"/>
    <property type="molecule type" value="Genomic_DNA"/>
</dbReference>
<dbReference type="SUPFAM" id="SSF82895">
    <property type="entry name" value="TSP-1 type 1 repeat"/>
    <property type="match status" value="22"/>
</dbReference>
<dbReference type="InterPro" id="IPR036383">
    <property type="entry name" value="TSP1_rpt_sf"/>
</dbReference>
<evidence type="ECO:0000256" key="2">
    <source>
        <dbReference type="ARBA" id="ARBA00022525"/>
    </source>
</evidence>
<accession>A0AAV1Z5T6</accession>
<evidence type="ECO:0000259" key="9">
    <source>
        <dbReference type="Pfam" id="PF05986"/>
    </source>
</evidence>
<evidence type="ECO:0000256" key="4">
    <source>
        <dbReference type="ARBA" id="ARBA00022737"/>
    </source>
</evidence>
<dbReference type="InterPro" id="IPR013273">
    <property type="entry name" value="ADAMTS/ADAMTS-like"/>
</dbReference>
<protein>
    <recommendedName>
        <fullName evidence="13">Papilin</fullName>
    </recommendedName>
</protein>
<dbReference type="InterPro" id="IPR045371">
    <property type="entry name" value="ADAMTS_CR_3"/>
</dbReference>
<keyword evidence="4" id="KW-0677">Repeat</keyword>
<dbReference type="Pfam" id="PF19030">
    <property type="entry name" value="TSP1_ADAMTS"/>
    <property type="match status" value="22"/>
</dbReference>
<dbReference type="Pfam" id="PF05986">
    <property type="entry name" value="ADAMTS_spacer1"/>
    <property type="match status" value="1"/>
</dbReference>
<feature type="chain" id="PRO_5043460839" description="Papilin" evidence="8">
    <location>
        <begin position="29"/>
        <end position="1665"/>
    </location>
</feature>
<dbReference type="Pfam" id="PF00090">
    <property type="entry name" value="TSP_1"/>
    <property type="match status" value="1"/>
</dbReference>
<keyword evidence="2" id="KW-0964">Secreted</keyword>
<dbReference type="GO" id="GO:0030198">
    <property type="term" value="P:extracellular matrix organization"/>
    <property type="evidence" value="ECO:0007669"/>
    <property type="project" value="InterPro"/>
</dbReference>
<organism evidence="11 12">
    <name type="scientific">Larinioides sclopetarius</name>
    <dbReference type="NCBI Taxonomy" id="280406"/>
    <lineage>
        <taxon>Eukaryota</taxon>
        <taxon>Metazoa</taxon>
        <taxon>Ecdysozoa</taxon>
        <taxon>Arthropoda</taxon>
        <taxon>Chelicerata</taxon>
        <taxon>Arachnida</taxon>
        <taxon>Araneae</taxon>
        <taxon>Araneomorphae</taxon>
        <taxon>Entelegynae</taxon>
        <taxon>Araneoidea</taxon>
        <taxon>Araneidae</taxon>
        <taxon>Larinioides</taxon>
    </lineage>
</organism>
<evidence type="ECO:0000256" key="8">
    <source>
        <dbReference type="SAM" id="SignalP"/>
    </source>
</evidence>
<dbReference type="InterPro" id="IPR010294">
    <property type="entry name" value="ADAMTS_spacer1"/>
</dbReference>
<feature type="domain" description="ADAMTS/ADAMTS-like cysteine-rich" evidence="10">
    <location>
        <begin position="150"/>
        <end position="228"/>
    </location>
</feature>
<dbReference type="Pfam" id="PF19236">
    <property type="entry name" value="ADAMTS_CR_3"/>
    <property type="match status" value="1"/>
</dbReference>
<feature type="signal peptide" evidence="8">
    <location>
        <begin position="1"/>
        <end position="28"/>
    </location>
</feature>
<dbReference type="FunFam" id="2.60.120.830:FF:000001">
    <property type="entry name" value="A disintegrin and metalloproteinase with thrombospondin motifs 1"/>
    <property type="match status" value="1"/>
</dbReference>
<dbReference type="GO" id="GO:0005604">
    <property type="term" value="C:basement membrane"/>
    <property type="evidence" value="ECO:0007669"/>
    <property type="project" value="UniProtKB-SubCell"/>
</dbReference>
<dbReference type="PRINTS" id="PR01857">
    <property type="entry name" value="ADAMTSFAMILY"/>
</dbReference>
<keyword evidence="3 8" id="KW-0732">Signal</keyword>
<reference evidence="11 12" key="1">
    <citation type="submission" date="2024-04" db="EMBL/GenBank/DDBJ databases">
        <authorList>
            <person name="Rising A."/>
            <person name="Reimegard J."/>
            <person name="Sonavane S."/>
            <person name="Akerstrom W."/>
            <person name="Nylinder S."/>
            <person name="Hedman E."/>
            <person name="Kallberg Y."/>
        </authorList>
    </citation>
    <scope>NUCLEOTIDE SEQUENCE [LARGE SCALE GENOMIC DNA]</scope>
</reference>
<comment type="caution">
    <text evidence="11">The sequence shown here is derived from an EMBL/GenBank/DDBJ whole genome shotgun (WGS) entry which is preliminary data.</text>
</comment>
<dbReference type="GO" id="GO:0006508">
    <property type="term" value="P:proteolysis"/>
    <property type="evidence" value="ECO:0007669"/>
    <property type="project" value="TreeGrafter"/>
</dbReference>
<comment type="subcellular location">
    <subcellularLocation>
        <location evidence="1">Secreted</location>
        <location evidence="1">Extracellular space</location>
        <location evidence="1">Extracellular matrix</location>
        <location evidence="1">Basement membrane</location>
    </subcellularLocation>
</comment>
<dbReference type="Gene3D" id="2.20.100.10">
    <property type="entry name" value="Thrombospondin type-1 (TSP1) repeat"/>
    <property type="match status" value="16"/>
</dbReference>
<evidence type="ECO:0000256" key="6">
    <source>
        <dbReference type="ARBA" id="ARBA00023157"/>
    </source>
</evidence>
<evidence type="ECO:0008006" key="13">
    <source>
        <dbReference type="Google" id="ProtNLM"/>
    </source>
</evidence>
<dbReference type="PANTHER" id="PTHR13723">
    <property type="entry name" value="ADAMTS A DISINTEGRIN AND METALLOPROTEASE WITH THROMBOSPONDIN MOTIFS PROTEASE"/>
    <property type="match status" value="1"/>
</dbReference>
<feature type="disulfide bond" evidence="7">
    <location>
        <begin position="98"/>
        <end position="109"/>
    </location>
</feature>
<feature type="domain" description="ADAMTS/ADAMTS-like Spacer 1" evidence="9">
    <location>
        <begin position="231"/>
        <end position="341"/>
    </location>
</feature>
<dbReference type="Proteomes" id="UP001497382">
    <property type="component" value="Unassembled WGS sequence"/>
</dbReference>
<dbReference type="PROSITE" id="PS50092">
    <property type="entry name" value="TSP1"/>
    <property type="match status" value="19"/>
</dbReference>
<sequence>MKNRWNCMFLSKICAIVTFHYSLHNATAIPLVKSEPLARHHRQVYPTDRQPEVSYQNRTAAIQIGQNVHESGPWGPWSANSDCSRFCGGGIAYQDRICLDVRANGRHSCIGVSKRYFFCNVDDCPPNSEDFRAEQCKRFNHLKYKGNYHNWVPYYSAQTLCELNCMPKGGKFYARMDRRVIDGTRCRADGSLDVCVDGQCMEVGCDNILKSATKVDECGVCGGNGSSCSAVKGIFDEDDFEIGYNDLLLLPSGATSILIQEVQPTSNYLALRNAAGVYHLNGNWRLEYPKEINIAGTVFRYERKGNHPEVLRAPGPTIEPIYVVLLYQEKNLGISYEYSIPATIKIPQRDSYEWIIDDSDECSQSCGGGVQIRTVSCIRKSNGDIVDKELCDPTLKPAVNASCNTKPCPPRWDIGEWSTCSKSCGGGTQFRLVLCQQLKDSRTVLVPNEMCEEPKSVLMRACNVEIPCPDWALGEWSECDRTCGNGSRTRTVECSWQGETIDPSWCDAAKKPGELESCTLGSCEELKWIVSKWSRCDLKCGSGNRNRTVKCFSNRETLDPSVCDAENKPVEFQSCTLGPCEDVKWMVSEWTRCQDACDASIQSRQVHCADKHGVVFPQDSCDAVEMPKLSRPCVKPWRCEIIWHASEWSECNRRCGKGNRTRTVECSSQGEVLDPSLCDADKKPAHYESCTLGPCEKVKWTVSEWSKCQNSCLPCKRSRQVHCSNEDGMIFPDDACNATEIPELTRPCPKPARCETMWHASEWSECDRMCGKGNRTRIVECYSDKKKLASSFCDANKKPIEYQSCTLGSCEEIQWKVSEWSRCEDFCNSKIQSRQVHCVNVEGVSFPNSACNAIEMPVLTKSCPKSANCEAKWHVSGWSECGRTCGNGNRTRTVECSSQGKTLDPSLCDADKKPIEYESCTLGLCEELKWTVSEWSKCEDSCSPSIQSRQVHCMNEERAIFPNTSCNASQMPEVTKSCLKHPRCDAVWLSSEWSECNRKCGNGNRTRTVECSSKGEKLDPSSCDADKMPVEYESCTLGSCREVKWIVSEWSKCQDSCNRSFQSRQIHCANEKGVVLFNSSCDASKMPELTKPCPKPVRCEAAWHASKWSECNRPCGSGNRTRTVECSSEREKLNSTFCDADRKPAEFQSCTLGPCEEVKWTASEWSWCEDSCSPSIQTRQVQCTNDEGVIFSDIFCDAAKMPKVTKPCPKPEGCEAIWQTSEWSECNSPCGNGNRTRTVECSFDGKTLDPSFCDADKKPAEYENCTLGQCEEVKWTVSEWSECEDSCIPSTQSRQVHCVNTDGIVFPNISCDTSQMPEMTRPCPKLARCEAVWHASEWSECDRPCGNGNRTRTVECSSERKTLDPSLCDGDKKPIEYESCILGPCEEVKWAVSEWIGCEDSCNPGIQSRQVHCMNDAGVVYPEMFCNASEVPEVVKPCPKPVRCRATWRVSEWSECDRKCGNGNRTRTVECSSDSGTIDSSVCDAGKKPVEIQTCIHGQCEDVKWIVSDWSGCEDSCSSSTQSRQVHCVNQAEVVFPVDACDTAKMPEVTLPCPKPERCKAMWHVSEWSKCNPKCGNGNRTRTVECSSKGEILDSLSCDADKKPVKYKNCILGECEELKWTVSEWSGVHVKILAVRAFNQGVSTVRTRKELFSLMILATHLKGQK</sequence>
<proteinExistence type="predicted"/>
<keyword evidence="5" id="KW-0272">Extracellular matrix</keyword>
<keyword evidence="12" id="KW-1185">Reference proteome</keyword>
<gene>
    <name evidence="11" type="ORF">LARSCL_LOCUS3281</name>
</gene>
<evidence type="ECO:0000256" key="3">
    <source>
        <dbReference type="ARBA" id="ARBA00022729"/>
    </source>
</evidence>